<accession>V6F0Z1</accession>
<evidence type="ECO:0000313" key="2">
    <source>
        <dbReference type="Proteomes" id="UP000018922"/>
    </source>
</evidence>
<keyword evidence="2" id="KW-1185">Reference proteome</keyword>
<organism evidence="1 2">
    <name type="scientific">Magnetospirillum gryphiswaldense (strain DSM 6361 / JCM 21280 / NBRC 15271 / MSR-1)</name>
    <dbReference type="NCBI Taxonomy" id="431944"/>
    <lineage>
        <taxon>Bacteria</taxon>
        <taxon>Pseudomonadati</taxon>
        <taxon>Pseudomonadota</taxon>
        <taxon>Alphaproteobacteria</taxon>
        <taxon>Rhodospirillales</taxon>
        <taxon>Rhodospirillaceae</taxon>
        <taxon>Magnetospirillum</taxon>
    </lineage>
</organism>
<reference evidence="1 2" key="1">
    <citation type="journal article" date="2014" name="Genome Announc.">
        <title>Complete genome sequence of Magnetospirillum gryphiswaldense MSR-1.</title>
        <authorList>
            <person name="Wang X."/>
            <person name="Wang Q."/>
            <person name="Zhang W."/>
            <person name="Wang Y."/>
            <person name="Li L."/>
            <person name="Wen T."/>
            <person name="Zhang T."/>
            <person name="Zhang Y."/>
            <person name="Xu J."/>
            <person name="Hu J."/>
            <person name="Li S."/>
            <person name="Liu L."/>
            <person name="Liu J."/>
            <person name="Jiang W."/>
            <person name="Tian J."/>
            <person name="Li Y."/>
            <person name="Schuler D."/>
            <person name="Wang L."/>
            <person name="Li J."/>
        </authorList>
    </citation>
    <scope>NUCLEOTIDE SEQUENCE [LARGE SCALE GENOMIC DNA]</scope>
    <source>
        <strain evidence="2">DSM 6361 / JCM 21280 / NBRC 15271 / MSR-1</strain>
    </source>
</reference>
<dbReference type="STRING" id="1430440.MGMSRv2__1909"/>
<dbReference type="KEGG" id="mgy:MGMSRv2__1909"/>
<gene>
    <name evidence="1" type="ordered locus">MGMSRv2__1909</name>
</gene>
<dbReference type="eggNOG" id="ENOG50318TI">
    <property type="taxonomic scope" value="Bacteria"/>
</dbReference>
<name>V6F0Z1_MAGGM</name>
<dbReference type="EMBL" id="HG794546">
    <property type="protein sequence ID" value="CDK99124.1"/>
    <property type="molecule type" value="Genomic_DNA"/>
</dbReference>
<evidence type="ECO:0000313" key="1">
    <source>
        <dbReference type="EMBL" id="CDK99124.1"/>
    </source>
</evidence>
<dbReference type="Proteomes" id="UP000018922">
    <property type="component" value="Chromosome I"/>
</dbReference>
<dbReference type="HOGENOM" id="CLU_073272_0_0_5"/>
<dbReference type="AlphaFoldDB" id="V6F0Z1"/>
<proteinExistence type="predicted"/>
<protein>
    <submittedName>
        <fullName evidence="1">Uncharacterized protein</fullName>
    </submittedName>
</protein>
<sequence>MSRVTTLSETGLRFLLGFAELARPVISSGILAEQLGGEARALIDAGYLIPDGNRKTVLVTFGESEVDVPVVRDGITGQFRCFHPDRGFLDVDPLRLGTFRLDADRLPEIVISLLGMPANTRPMTLVPDHLWDLGQDYLTKKKFPIYMARRLGRPDIHERIGEALVPRRTRGPSLLLTAGEFPKHLALPPEYRAIAIANGLVSNNHGVQLDKAILRGTLLGCVVPTDNGPLTHSADFDVVTVHGKDYVFRGPKQRDVVRQLVEAFLAGQGRCLTAKVLEGAECSDSVNTLAKVFSGRKDWREFITEEGGSCWIFL</sequence>